<feature type="region of interest" description="Disordered" evidence="1">
    <location>
        <begin position="892"/>
        <end position="916"/>
    </location>
</feature>
<dbReference type="OrthoDB" id="1060785at2759"/>
<feature type="region of interest" description="Disordered" evidence="1">
    <location>
        <begin position="1206"/>
        <end position="1241"/>
    </location>
</feature>
<dbReference type="PANTHER" id="PTHR23039:SF9">
    <property type="entry name" value="LOW QUALITY PROTEIN: NHS-LIKE PROTEIN 1"/>
    <property type="match status" value="1"/>
</dbReference>
<dbReference type="GO" id="GO:0030154">
    <property type="term" value="P:cell differentiation"/>
    <property type="evidence" value="ECO:0007669"/>
    <property type="project" value="TreeGrafter"/>
</dbReference>
<comment type="caution">
    <text evidence="2">The sequence shown here is derived from an EMBL/GenBank/DDBJ whole genome shotgun (WGS) entry which is preliminary data.</text>
</comment>
<feature type="compositionally biased region" description="Basic and acidic residues" evidence="1">
    <location>
        <begin position="1357"/>
        <end position="1370"/>
    </location>
</feature>
<feature type="compositionally biased region" description="Low complexity" evidence="1">
    <location>
        <begin position="805"/>
        <end position="824"/>
    </location>
</feature>
<feature type="compositionally biased region" description="Polar residues" evidence="1">
    <location>
        <begin position="569"/>
        <end position="578"/>
    </location>
</feature>
<feature type="compositionally biased region" description="Polar residues" evidence="1">
    <location>
        <begin position="359"/>
        <end position="370"/>
    </location>
</feature>
<feature type="region of interest" description="Disordered" evidence="1">
    <location>
        <begin position="960"/>
        <end position="996"/>
    </location>
</feature>
<evidence type="ECO:0000313" key="3">
    <source>
        <dbReference type="Proteomes" id="UP000245119"/>
    </source>
</evidence>
<dbReference type="STRING" id="400727.A0A2T7P3R6"/>
<feature type="compositionally biased region" description="Polar residues" evidence="1">
    <location>
        <begin position="599"/>
        <end position="611"/>
    </location>
</feature>
<feature type="compositionally biased region" description="Polar residues" evidence="1">
    <location>
        <begin position="672"/>
        <end position="689"/>
    </location>
</feature>
<organism evidence="2 3">
    <name type="scientific">Pomacea canaliculata</name>
    <name type="common">Golden apple snail</name>
    <dbReference type="NCBI Taxonomy" id="400727"/>
    <lineage>
        <taxon>Eukaryota</taxon>
        <taxon>Metazoa</taxon>
        <taxon>Spiralia</taxon>
        <taxon>Lophotrochozoa</taxon>
        <taxon>Mollusca</taxon>
        <taxon>Gastropoda</taxon>
        <taxon>Caenogastropoda</taxon>
        <taxon>Architaenioglossa</taxon>
        <taxon>Ampullarioidea</taxon>
        <taxon>Ampullariidae</taxon>
        <taxon>Pomacea</taxon>
    </lineage>
</organism>
<feature type="compositionally biased region" description="Low complexity" evidence="1">
    <location>
        <begin position="292"/>
        <end position="319"/>
    </location>
</feature>
<feature type="region of interest" description="Disordered" evidence="1">
    <location>
        <begin position="801"/>
        <end position="846"/>
    </location>
</feature>
<accession>A0A2T7P3R6</accession>
<name>A0A2T7P3R6_POMCA</name>
<evidence type="ECO:0000256" key="1">
    <source>
        <dbReference type="SAM" id="MobiDB-lite"/>
    </source>
</evidence>
<feature type="region of interest" description="Disordered" evidence="1">
    <location>
        <begin position="663"/>
        <end position="715"/>
    </location>
</feature>
<keyword evidence="3" id="KW-1185">Reference proteome</keyword>
<feature type="region of interest" description="Disordered" evidence="1">
    <location>
        <begin position="1154"/>
        <end position="1183"/>
    </location>
</feature>
<sequence length="1489" mass="162695">MPVGNLKLFSCVQDHHVARHGFDCDIFATDRRPHCIKARYSMCEVTPAGALRGVDMYRKDGLHTSIQSKLWPITLQEQAIKTPDLNLPRHQHATAVKFNKKYKRLNPRPKTIHGVDSIHLDSNRIEDLLAHESLSKSQPSILVAVDTSGVGFHRMSSFRQSLKGTASLDRKKRRRTVSGVSENIIKEIEQFEKGRKSIRTTPRPYSFDDLDAQPGQEPDELMMQYIDELDAKMEERAEQERASREPRLFKFLPCRRTRSLPRCIKAGASQNRGSMIFEQDADNKNKDGSVVSTITGHTSSSLSLGSTGSSASSKNTKRSSIISNKIKSFVSGAIRPRPKSLDLDAIDFLGAEDNEERATGSNWSGSSNRQSLDSARSSTLPSSTSQHSLGRDSGRDSPSLDDRSGTDTSTPTDKTTQDCLLSTFAPLKSFSAKDGTRDTEEWLRSLAQRAACREDATADITASLSCLSLLTRQNIQELDSMSTGLQRPPKMDDEVSSVYSLDQEGFYTSFHNDSGLRRSTNMLLEGEDDTHLNLVKEAHSSMLSIGSNNTIDSVIFRPFGASGAETAQEPDSSPVASQSHDEKSKKVRPLPPPRCGSCLSGNSSDTSSKRTSPILESAAVRVTKTSGEQSNSESDQETVCARVRSKTRISPHTFPSWCLISDEDSTDSSSSHLNRQSPQDTASVSLSGSRSHEGAGPMNPLPQTGSSVAVEPSLQGEKALETGWKAVETGWKGSTLPRLYLESKVWEEDVQEQNNSWPRSRRSQHQQPTAGILKRDKSPAGTLKPKTLNFAPVVSYFDHQTPDGSEASLASSTLSSLDSSSDQSGNYQLAMPFPSPSNGISDGLVDPKYQPTITVKPGRSGDFRIRSQIIYPPTLVKATSTPMSNHYLPGMSSGVVESSEGSVTSSQSSIPSLSDCGRGGYLDMSRSLGNPSLDTLSSSSSAAFSDIDSSLTYVSSPNITPTNSVLRLDQDLSDTPTPVNSPSLERSANRTTSFSVNGTSSCSSVFSSKSGSGSPVVLDNGPVLHSCPPPLVQIRSDCGHTETSRIVQSKSTRSFHDLGIPEQSSGGWMAEKLAIRSRTNSLTMDSGFSSPTTPTTGLVDSQQQERVKRSSPQCGTWPSSHYSQLHNPQPLMTDAILAPEAEINSGENGRYVSARKHRTSNPPTHLSLGHTHEPLEASDGTTSFMASTPRTDSYRVAMNKDLNPQKHSLQSKHHPGRSFSSSDTCASSKNPHHPPRMTKTFSCPVGNLDDAVSRADSYRLAVRNTHGVLGELATRNTSYRMATREDDPMPEPNFRMDALNSWDRMQTKGGKDIRRMGITDVDQLKCYDDGTNFSRLSMSSVTNKGFAGINSSRKKMKQEAHSLLRNDKTPSPDLKLPPKSGKSSKDKTRTQSSTYIRFDPIFEDKDDLYTSTHSLRTQSVEMLVSENGFLMSDKIVSHMPPSRLKTSGNKKPADEKAVMSILDSIKTTIKSISSKNSADKDMWRYEGGI</sequence>
<feature type="compositionally biased region" description="Polar residues" evidence="1">
    <location>
        <begin position="1218"/>
        <end position="1229"/>
    </location>
</feature>
<feature type="compositionally biased region" description="Polar residues" evidence="1">
    <location>
        <begin position="973"/>
        <end position="992"/>
    </location>
</feature>
<feature type="region of interest" description="Disordered" evidence="1">
    <location>
        <begin position="1351"/>
        <end position="1391"/>
    </location>
</feature>
<feature type="compositionally biased region" description="Low complexity" evidence="1">
    <location>
        <begin position="892"/>
        <end position="909"/>
    </location>
</feature>
<dbReference type="Proteomes" id="UP000245119">
    <property type="component" value="Linkage Group LG6"/>
</dbReference>
<protein>
    <submittedName>
        <fullName evidence="2">Uncharacterized protein</fullName>
    </submittedName>
</protein>
<feature type="region of interest" description="Disordered" evidence="1">
    <location>
        <begin position="356"/>
        <end position="417"/>
    </location>
</feature>
<feature type="region of interest" description="Disordered" evidence="1">
    <location>
        <begin position="1082"/>
        <end position="1127"/>
    </location>
</feature>
<feature type="compositionally biased region" description="Polar residues" evidence="1">
    <location>
        <begin position="623"/>
        <end position="633"/>
    </location>
</feature>
<feature type="region of interest" description="Disordered" evidence="1">
    <location>
        <begin position="563"/>
        <end position="643"/>
    </location>
</feature>
<evidence type="ECO:0000313" key="2">
    <source>
        <dbReference type="EMBL" id="PVD28051.1"/>
    </source>
</evidence>
<proteinExistence type="predicted"/>
<dbReference type="EMBL" id="PZQS01000006">
    <property type="protein sequence ID" value="PVD28051.1"/>
    <property type="molecule type" value="Genomic_DNA"/>
</dbReference>
<feature type="region of interest" description="Disordered" evidence="1">
    <location>
        <begin position="274"/>
        <end position="319"/>
    </location>
</feature>
<feature type="region of interest" description="Disordered" evidence="1">
    <location>
        <begin position="752"/>
        <end position="784"/>
    </location>
</feature>
<feature type="compositionally biased region" description="Low complexity" evidence="1">
    <location>
        <begin position="1371"/>
        <end position="1381"/>
    </location>
</feature>
<gene>
    <name evidence="2" type="ORF">C0Q70_10632</name>
</gene>
<feature type="compositionally biased region" description="Low complexity" evidence="1">
    <location>
        <begin position="406"/>
        <end position="417"/>
    </location>
</feature>
<feature type="compositionally biased region" description="Polar residues" evidence="1">
    <location>
        <begin position="1109"/>
        <end position="1127"/>
    </location>
</feature>
<dbReference type="PANTHER" id="PTHR23039">
    <property type="entry name" value="NANCE-HORAN SYNDROME PROTEIN"/>
    <property type="match status" value="1"/>
</dbReference>
<feature type="compositionally biased region" description="Low complexity" evidence="1">
    <location>
        <begin position="371"/>
        <end position="388"/>
    </location>
</feature>
<reference evidence="2 3" key="1">
    <citation type="submission" date="2018-04" db="EMBL/GenBank/DDBJ databases">
        <title>The genome of golden apple snail Pomacea canaliculata provides insight into stress tolerance and invasive adaptation.</title>
        <authorList>
            <person name="Liu C."/>
            <person name="Liu B."/>
            <person name="Ren Y."/>
            <person name="Zhang Y."/>
            <person name="Wang H."/>
            <person name="Li S."/>
            <person name="Jiang F."/>
            <person name="Yin L."/>
            <person name="Zhang G."/>
            <person name="Qian W."/>
            <person name="Fan W."/>
        </authorList>
    </citation>
    <scope>NUCLEOTIDE SEQUENCE [LARGE SCALE GENOMIC DNA]</scope>
    <source>
        <strain evidence="2">SZHN2017</strain>
        <tissue evidence="2">Muscle</tissue>
    </source>
</reference>
<feature type="compositionally biased region" description="Basic and acidic residues" evidence="1">
    <location>
        <begin position="389"/>
        <end position="405"/>
    </location>
</feature>